<gene>
    <name evidence="2" type="ORF">BG61_19710</name>
</gene>
<sequence>MDDRFDRRALLLHLGDVLEAASRVTGFGRPNASIAQLARDEATLQQFAFLQSFTPTMTAAEFAGQVASAFCSWPAALLEERLDQRALAVAVQRHLFEDNARGWNTYAAELRKQVKWFAADLPKVKGERASAEPDANREKALAQAATSVEWGASDEKRGWPWPQPGSTS</sequence>
<reference evidence="2 3" key="1">
    <citation type="submission" date="2014-03" db="EMBL/GenBank/DDBJ databases">
        <title>Draft Genome Sequences of Four Burkholderia Strains.</title>
        <authorList>
            <person name="Liu X.Y."/>
            <person name="Li C.X."/>
            <person name="Xu J.H."/>
        </authorList>
    </citation>
    <scope>NUCLEOTIDE SEQUENCE [LARGE SCALE GENOMIC DNA]</scope>
    <source>
        <strain evidence="2 3">DSM 50014</strain>
    </source>
</reference>
<dbReference type="AlphaFoldDB" id="A0A069PV04"/>
<evidence type="ECO:0000256" key="1">
    <source>
        <dbReference type="SAM" id="MobiDB-lite"/>
    </source>
</evidence>
<name>A0A069PV04_9BURK</name>
<feature type="region of interest" description="Disordered" evidence="1">
    <location>
        <begin position="126"/>
        <end position="168"/>
    </location>
</feature>
<keyword evidence="3" id="KW-1185">Reference proteome</keyword>
<proteinExistence type="predicted"/>
<dbReference type="Proteomes" id="UP000027466">
    <property type="component" value="Unassembled WGS sequence"/>
</dbReference>
<feature type="compositionally biased region" description="Basic and acidic residues" evidence="1">
    <location>
        <begin position="126"/>
        <end position="140"/>
    </location>
</feature>
<comment type="caution">
    <text evidence="2">The sequence shown here is derived from an EMBL/GenBank/DDBJ whole genome shotgun (WGS) entry which is preliminary data.</text>
</comment>
<organism evidence="2 3">
    <name type="scientific">Caballeronia glathei</name>
    <dbReference type="NCBI Taxonomy" id="60547"/>
    <lineage>
        <taxon>Bacteria</taxon>
        <taxon>Pseudomonadati</taxon>
        <taxon>Pseudomonadota</taxon>
        <taxon>Betaproteobacteria</taxon>
        <taxon>Burkholderiales</taxon>
        <taxon>Burkholderiaceae</taxon>
        <taxon>Caballeronia</taxon>
    </lineage>
</organism>
<dbReference type="EMBL" id="JFHC01000003">
    <property type="protein sequence ID" value="KDR44287.1"/>
    <property type="molecule type" value="Genomic_DNA"/>
</dbReference>
<evidence type="ECO:0000313" key="3">
    <source>
        <dbReference type="Proteomes" id="UP000027466"/>
    </source>
</evidence>
<accession>A0A069PV04</accession>
<protein>
    <submittedName>
        <fullName evidence="2">Uncharacterized protein</fullName>
    </submittedName>
</protein>
<evidence type="ECO:0000313" key="2">
    <source>
        <dbReference type="EMBL" id="KDR44287.1"/>
    </source>
</evidence>